<sequence>MRQRLPLTAMEAFCAVARHLSFRGAAEAIGVSQSALSRHVQNLERDLGVPLFARRGNTIALTEKGRLLFAKAEQAFQWLHEGLSQVAERAAAPLRVSVLPSLAASWLAPRLPGFMTAHRDIAVELVPDYHLADLDAGSTDLALRYGTGPWRGTWSRMFMREELAPVAAPAAWQDSAEGEWIFAGRTVFGAARPFEWDRLLDALGVSSRPAVMSLNDYNVVISATLAGQGIMVGRRSLLQSHFDDGRLVRVRTPWMDCGTAYHVVTRPGRQHERAIGAFIAWLASEGAATNALWHTDRLSQVMT</sequence>
<evidence type="ECO:0000256" key="4">
    <source>
        <dbReference type="ARBA" id="ARBA00023163"/>
    </source>
</evidence>
<evidence type="ECO:0000313" key="6">
    <source>
        <dbReference type="EMBL" id="MBB2162327.1"/>
    </source>
</evidence>
<feature type="domain" description="HTH lysR-type" evidence="5">
    <location>
        <begin position="5"/>
        <end position="62"/>
    </location>
</feature>
<keyword evidence="3" id="KW-0238">DNA-binding</keyword>
<dbReference type="Pfam" id="PF00126">
    <property type="entry name" value="HTH_1"/>
    <property type="match status" value="1"/>
</dbReference>
<keyword evidence="2" id="KW-0805">Transcription regulation</keyword>
<dbReference type="InterPro" id="IPR005119">
    <property type="entry name" value="LysR_subst-bd"/>
</dbReference>
<evidence type="ECO:0000256" key="3">
    <source>
        <dbReference type="ARBA" id="ARBA00023125"/>
    </source>
</evidence>
<dbReference type="SUPFAM" id="SSF53850">
    <property type="entry name" value="Periplasmic binding protein-like II"/>
    <property type="match status" value="1"/>
</dbReference>
<proteinExistence type="inferred from homology"/>
<accession>A0A7W4NQE5</accession>
<evidence type="ECO:0000259" key="5">
    <source>
        <dbReference type="PROSITE" id="PS50931"/>
    </source>
</evidence>
<protein>
    <submittedName>
        <fullName evidence="6">LysR family transcriptional regulator</fullName>
    </submittedName>
</protein>
<dbReference type="InterPro" id="IPR000847">
    <property type="entry name" value="LysR_HTH_N"/>
</dbReference>
<dbReference type="InterPro" id="IPR058163">
    <property type="entry name" value="LysR-type_TF_proteobact-type"/>
</dbReference>
<comment type="caution">
    <text evidence="6">The sequence shown here is derived from an EMBL/GenBank/DDBJ whole genome shotgun (WGS) entry which is preliminary data.</text>
</comment>
<evidence type="ECO:0000256" key="2">
    <source>
        <dbReference type="ARBA" id="ARBA00023015"/>
    </source>
</evidence>
<reference evidence="6 7" key="1">
    <citation type="submission" date="2020-04" db="EMBL/GenBank/DDBJ databases">
        <title>Description of novel Gluconacetobacter.</title>
        <authorList>
            <person name="Sombolestani A."/>
        </authorList>
    </citation>
    <scope>NUCLEOTIDE SEQUENCE [LARGE SCALE GENOMIC DNA]</scope>
    <source>
        <strain evidence="6 7">LMG 19747</strain>
    </source>
</reference>
<dbReference type="PRINTS" id="PR00039">
    <property type="entry name" value="HTHLYSR"/>
</dbReference>
<dbReference type="AlphaFoldDB" id="A0A7W4NQE5"/>
<evidence type="ECO:0000313" key="7">
    <source>
        <dbReference type="Proteomes" id="UP000589085"/>
    </source>
</evidence>
<dbReference type="PROSITE" id="PS50931">
    <property type="entry name" value="HTH_LYSR"/>
    <property type="match status" value="1"/>
</dbReference>
<dbReference type="InterPro" id="IPR036390">
    <property type="entry name" value="WH_DNA-bd_sf"/>
</dbReference>
<dbReference type="RefSeq" id="WP_182999150.1">
    <property type="nucleotide sequence ID" value="NZ_JABEQJ010000035.1"/>
</dbReference>
<dbReference type="Gene3D" id="1.10.10.10">
    <property type="entry name" value="Winged helix-like DNA-binding domain superfamily/Winged helix DNA-binding domain"/>
    <property type="match status" value="1"/>
</dbReference>
<dbReference type="Gene3D" id="3.40.190.10">
    <property type="entry name" value="Periplasmic binding protein-like II"/>
    <property type="match status" value="2"/>
</dbReference>
<dbReference type="PANTHER" id="PTHR30537:SF26">
    <property type="entry name" value="GLYCINE CLEAVAGE SYSTEM TRANSCRIPTIONAL ACTIVATOR"/>
    <property type="match status" value="1"/>
</dbReference>
<dbReference type="GO" id="GO:0006351">
    <property type="term" value="P:DNA-templated transcription"/>
    <property type="evidence" value="ECO:0007669"/>
    <property type="project" value="TreeGrafter"/>
</dbReference>
<dbReference type="EMBL" id="JABEQJ010000035">
    <property type="protein sequence ID" value="MBB2162327.1"/>
    <property type="molecule type" value="Genomic_DNA"/>
</dbReference>
<comment type="similarity">
    <text evidence="1">Belongs to the LysR transcriptional regulatory family.</text>
</comment>
<gene>
    <name evidence="6" type="ORF">HLH48_19550</name>
</gene>
<dbReference type="InterPro" id="IPR036388">
    <property type="entry name" value="WH-like_DNA-bd_sf"/>
</dbReference>
<dbReference type="FunFam" id="1.10.10.10:FF:000001">
    <property type="entry name" value="LysR family transcriptional regulator"/>
    <property type="match status" value="1"/>
</dbReference>
<dbReference type="SUPFAM" id="SSF46785">
    <property type="entry name" value="Winged helix' DNA-binding domain"/>
    <property type="match status" value="1"/>
</dbReference>
<keyword evidence="4" id="KW-0804">Transcription</keyword>
<dbReference type="GO" id="GO:0043565">
    <property type="term" value="F:sequence-specific DNA binding"/>
    <property type="evidence" value="ECO:0007669"/>
    <property type="project" value="TreeGrafter"/>
</dbReference>
<dbReference type="Pfam" id="PF03466">
    <property type="entry name" value="LysR_substrate"/>
    <property type="match status" value="1"/>
</dbReference>
<dbReference type="Proteomes" id="UP000589085">
    <property type="component" value="Unassembled WGS sequence"/>
</dbReference>
<organism evidence="6 7">
    <name type="scientific">Gluconacetobacter sacchari</name>
    <dbReference type="NCBI Taxonomy" id="92759"/>
    <lineage>
        <taxon>Bacteria</taxon>
        <taxon>Pseudomonadati</taxon>
        <taxon>Pseudomonadota</taxon>
        <taxon>Alphaproteobacteria</taxon>
        <taxon>Acetobacterales</taxon>
        <taxon>Acetobacteraceae</taxon>
        <taxon>Gluconacetobacter</taxon>
    </lineage>
</organism>
<dbReference type="PANTHER" id="PTHR30537">
    <property type="entry name" value="HTH-TYPE TRANSCRIPTIONAL REGULATOR"/>
    <property type="match status" value="1"/>
</dbReference>
<dbReference type="GO" id="GO:0003700">
    <property type="term" value="F:DNA-binding transcription factor activity"/>
    <property type="evidence" value="ECO:0007669"/>
    <property type="project" value="InterPro"/>
</dbReference>
<evidence type="ECO:0000256" key="1">
    <source>
        <dbReference type="ARBA" id="ARBA00009437"/>
    </source>
</evidence>
<name>A0A7W4NQE5_9PROT</name>